<organism evidence="2">
    <name type="scientific">hydrothermal vent metagenome</name>
    <dbReference type="NCBI Taxonomy" id="652676"/>
    <lineage>
        <taxon>unclassified sequences</taxon>
        <taxon>metagenomes</taxon>
        <taxon>ecological metagenomes</taxon>
    </lineage>
</organism>
<dbReference type="AlphaFoldDB" id="A0A3B0T0L5"/>
<evidence type="ECO:0000259" key="1">
    <source>
        <dbReference type="Pfam" id="PF02464"/>
    </source>
</evidence>
<proteinExistence type="predicted"/>
<dbReference type="NCBIfam" id="TIGR00199">
    <property type="entry name" value="PncC_domain"/>
    <property type="match status" value="1"/>
</dbReference>
<feature type="non-terminal residue" evidence="2">
    <location>
        <position position="129"/>
    </location>
</feature>
<dbReference type="Pfam" id="PF02464">
    <property type="entry name" value="CinA"/>
    <property type="match status" value="1"/>
</dbReference>
<dbReference type="InterPro" id="IPR008136">
    <property type="entry name" value="CinA_C"/>
</dbReference>
<gene>
    <name evidence="2" type="ORF">MNBD_BACTEROID05-1239</name>
</gene>
<accession>A0A3B0T0L5</accession>
<dbReference type="EMBL" id="UOEN01000007">
    <property type="protein sequence ID" value="VAW11438.1"/>
    <property type="molecule type" value="Genomic_DNA"/>
</dbReference>
<sequence>MILGCTIEEFVFLVKPFVLSYNGIMPLTLEQKVIEALIDRNQSLSCAESCTGGLLSHKLTNIPGSSQVFLGSLITYSNASKSTLLKISTSLIKSKGAVHNDIAIEMAKKARKLFNSDYGIGITGIAGPN</sequence>
<feature type="domain" description="CinA C-terminal" evidence="1">
    <location>
        <begin position="28"/>
        <end position="129"/>
    </location>
</feature>
<name>A0A3B0T0L5_9ZZZZ</name>
<dbReference type="SUPFAM" id="SSF142433">
    <property type="entry name" value="CinA-like"/>
    <property type="match status" value="1"/>
</dbReference>
<protein>
    <recommendedName>
        <fullName evidence="1">CinA C-terminal domain-containing protein</fullName>
    </recommendedName>
</protein>
<dbReference type="InterPro" id="IPR036653">
    <property type="entry name" value="CinA-like_C"/>
</dbReference>
<reference evidence="2" key="1">
    <citation type="submission" date="2018-06" db="EMBL/GenBank/DDBJ databases">
        <authorList>
            <person name="Zhirakovskaya E."/>
        </authorList>
    </citation>
    <scope>NUCLEOTIDE SEQUENCE</scope>
</reference>
<dbReference type="Gene3D" id="3.90.950.20">
    <property type="entry name" value="CinA-like"/>
    <property type="match status" value="1"/>
</dbReference>
<evidence type="ECO:0000313" key="2">
    <source>
        <dbReference type="EMBL" id="VAW11438.1"/>
    </source>
</evidence>